<protein>
    <submittedName>
        <fullName evidence="2">tRNA_anti-like protein</fullName>
    </submittedName>
</protein>
<accession>A0A517YMJ9</accession>
<feature type="compositionally biased region" description="Basic and acidic residues" evidence="1">
    <location>
        <begin position="116"/>
        <end position="128"/>
    </location>
</feature>
<evidence type="ECO:0000313" key="3">
    <source>
        <dbReference type="Proteomes" id="UP000315017"/>
    </source>
</evidence>
<sequence>MDQLSQFRSPAGAAAYFELGRNALDEGKTTGGLMDYDSRFKRHGPAAEQTFLTWLATAPEDNKAGDLKAAMIGMQLKEIGGEAALVELAKLTSSAHPNVAKTAQEISDEIQRKIDQEKKNEAQARADDETTPTPISPDVKLAVMARTLDDEFRHDPEGTRKKYNGQLIEVVGDLSSIRYTFQGKTSYTLMTNAGPMSMSFLCYGTQALHSKQFVPGQRVVIKGRADLEGMLSLKEAQIIDAKGPEPIEVTSEALVQEFADPEKIAAASKKYAGRWLLVTGKIKELQGNNNHASLVTGVDREVQLSLIEIPEAQQKALQVGQTIVFLGRFDKYDPYQVEVELDNCVLVARPAGP</sequence>
<evidence type="ECO:0000256" key="1">
    <source>
        <dbReference type="SAM" id="MobiDB-lite"/>
    </source>
</evidence>
<gene>
    <name evidence="2" type="ORF">ETAA8_66070</name>
</gene>
<evidence type="ECO:0000313" key="2">
    <source>
        <dbReference type="EMBL" id="QDU31449.1"/>
    </source>
</evidence>
<keyword evidence="3" id="KW-1185">Reference proteome</keyword>
<dbReference type="Pfam" id="PF12869">
    <property type="entry name" value="tRNA_anti-like"/>
    <property type="match status" value="1"/>
</dbReference>
<reference evidence="2 3" key="1">
    <citation type="submission" date="2019-02" db="EMBL/GenBank/DDBJ databases">
        <title>Deep-cultivation of Planctomycetes and their phenomic and genomic characterization uncovers novel biology.</title>
        <authorList>
            <person name="Wiegand S."/>
            <person name="Jogler M."/>
            <person name="Boedeker C."/>
            <person name="Pinto D."/>
            <person name="Vollmers J."/>
            <person name="Rivas-Marin E."/>
            <person name="Kohn T."/>
            <person name="Peeters S.H."/>
            <person name="Heuer A."/>
            <person name="Rast P."/>
            <person name="Oberbeckmann S."/>
            <person name="Bunk B."/>
            <person name="Jeske O."/>
            <person name="Meyerdierks A."/>
            <person name="Storesund J.E."/>
            <person name="Kallscheuer N."/>
            <person name="Luecker S."/>
            <person name="Lage O.M."/>
            <person name="Pohl T."/>
            <person name="Merkel B.J."/>
            <person name="Hornburger P."/>
            <person name="Mueller R.-W."/>
            <person name="Bruemmer F."/>
            <person name="Labrenz M."/>
            <person name="Spormann A.M."/>
            <person name="Op den Camp H."/>
            <person name="Overmann J."/>
            <person name="Amann R."/>
            <person name="Jetten M.S.M."/>
            <person name="Mascher T."/>
            <person name="Medema M.H."/>
            <person name="Devos D.P."/>
            <person name="Kaster A.-K."/>
            <person name="Ovreas L."/>
            <person name="Rohde M."/>
            <person name="Galperin M.Y."/>
            <person name="Jogler C."/>
        </authorList>
    </citation>
    <scope>NUCLEOTIDE SEQUENCE [LARGE SCALE GENOMIC DNA]</scope>
    <source>
        <strain evidence="2 3">ETA_A8</strain>
    </source>
</reference>
<dbReference type="RefSeq" id="WP_145098598.1">
    <property type="nucleotide sequence ID" value="NZ_CP036274.1"/>
</dbReference>
<organism evidence="2 3">
    <name type="scientific">Anatilimnocola aggregata</name>
    <dbReference type="NCBI Taxonomy" id="2528021"/>
    <lineage>
        <taxon>Bacteria</taxon>
        <taxon>Pseudomonadati</taxon>
        <taxon>Planctomycetota</taxon>
        <taxon>Planctomycetia</taxon>
        <taxon>Pirellulales</taxon>
        <taxon>Pirellulaceae</taxon>
        <taxon>Anatilimnocola</taxon>
    </lineage>
</organism>
<proteinExistence type="predicted"/>
<dbReference type="AlphaFoldDB" id="A0A517YMJ9"/>
<feature type="region of interest" description="Disordered" evidence="1">
    <location>
        <begin position="116"/>
        <end position="136"/>
    </location>
</feature>
<dbReference type="EMBL" id="CP036274">
    <property type="protein sequence ID" value="QDU31449.1"/>
    <property type="molecule type" value="Genomic_DNA"/>
</dbReference>
<dbReference type="Proteomes" id="UP000315017">
    <property type="component" value="Chromosome"/>
</dbReference>
<dbReference type="InterPro" id="IPR024422">
    <property type="entry name" value="Protein_unknown_function_OB"/>
</dbReference>
<dbReference type="KEGG" id="aagg:ETAA8_66070"/>
<name>A0A517YMJ9_9BACT</name>